<feature type="compositionally biased region" description="Basic residues" evidence="1">
    <location>
        <begin position="276"/>
        <end position="293"/>
    </location>
</feature>
<feature type="compositionally biased region" description="Basic and acidic residues" evidence="1">
    <location>
        <begin position="57"/>
        <end position="93"/>
    </location>
</feature>
<reference evidence="2" key="1">
    <citation type="submission" date="2020-02" db="EMBL/GenBank/DDBJ databases">
        <authorList>
            <person name="Meier V. D."/>
        </authorList>
    </citation>
    <scope>NUCLEOTIDE SEQUENCE</scope>
    <source>
        <strain evidence="2">AVDCRST_MAG59</strain>
    </source>
</reference>
<feature type="compositionally biased region" description="Low complexity" evidence="1">
    <location>
        <begin position="130"/>
        <end position="142"/>
    </location>
</feature>
<evidence type="ECO:0000256" key="1">
    <source>
        <dbReference type="SAM" id="MobiDB-lite"/>
    </source>
</evidence>
<sequence length="360" mass="39154">GQRRVRPRLQALRPGRGRERPLAADRGRRVHDPRRPLGLRQEHHPQYARRSGRGQRRRDPDRRRGRDRDARQRARHRDGVPELRPLSPHERPRQPGLRPQGPRRGEGGDRGEGRPGGGDARDRRPPGPEAAPVVGRPAATGSAGTGAGAGTPAVPARRAALQPRRQAAGPDAGRTAAAVRPAGDDGGLRHPRPGRGDDALRPGCDLRPGGGAAGRDADGAVRRPGQHLRRRLPRLAADDLPGGDGRRWGGRPDARRRGVRPRRAGAERPAPARPASGRRHPAGGHRGVPRCRRAPGGDGDLARGADGVDDDRLRPARRQADRHRDRQGDRPRARRPDRHRRPPRPAPPVRPRDGAFAVGM</sequence>
<feature type="compositionally biased region" description="Basic and acidic residues" evidence="1">
    <location>
        <begin position="244"/>
        <end position="256"/>
    </location>
</feature>
<protein>
    <submittedName>
        <fullName evidence="2">Molybdenum transport ATP-binding protein ModC</fullName>
    </submittedName>
</protein>
<feature type="compositionally biased region" description="Basic and acidic residues" evidence="1">
    <location>
        <begin position="16"/>
        <end position="27"/>
    </location>
</feature>
<gene>
    <name evidence="2" type="ORF">AVDCRST_MAG59-3813</name>
</gene>
<feature type="region of interest" description="Disordered" evidence="1">
    <location>
        <begin position="1"/>
        <end position="360"/>
    </location>
</feature>
<keyword evidence="2" id="KW-0067">ATP-binding</keyword>
<feature type="compositionally biased region" description="Basic residues" evidence="1">
    <location>
        <begin position="224"/>
        <end position="233"/>
    </location>
</feature>
<feature type="compositionally biased region" description="Basic and acidic residues" evidence="1">
    <location>
        <begin position="103"/>
        <end position="126"/>
    </location>
</feature>
<feature type="compositionally biased region" description="Low complexity" evidence="1">
    <location>
        <begin position="150"/>
        <end position="178"/>
    </location>
</feature>
<evidence type="ECO:0000313" key="2">
    <source>
        <dbReference type="EMBL" id="CAA9573373.1"/>
    </source>
</evidence>
<accession>A0A6J4VA57</accession>
<feature type="compositionally biased region" description="Basic residues" evidence="1">
    <location>
        <begin position="46"/>
        <end position="56"/>
    </location>
</feature>
<feature type="non-terminal residue" evidence="2">
    <location>
        <position position="1"/>
    </location>
</feature>
<dbReference type="EMBL" id="CADCWF010000276">
    <property type="protein sequence ID" value="CAA9573373.1"/>
    <property type="molecule type" value="Genomic_DNA"/>
</dbReference>
<keyword evidence="2" id="KW-0547">Nucleotide-binding</keyword>
<feature type="compositionally biased region" description="Basic residues" evidence="1">
    <location>
        <begin position="332"/>
        <end position="343"/>
    </location>
</feature>
<name>A0A6J4VA57_9BACT</name>
<dbReference type="AlphaFoldDB" id="A0A6J4VA57"/>
<dbReference type="GO" id="GO:0005524">
    <property type="term" value="F:ATP binding"/>
    <property type="evidence" value="ECO:0007669"/>
    <property type="project" value="UniProtKB-KW"/>
</dbReference>
<feature type="compositionally biased region" description="Basic and acidic residues" evidence="1">
    <location>
        <begin position="310"/>
        <end position="331"/>
    </location>
</feature>
<proteinExistence type="predicted"/>
<feature type="non-terminal residue" evidence="2">
    <location>
        <position position="360"/>
    </location>
</feature>
<feature type="compositionally biased region" description="Basic and acidic residues" evidence="1">
    <location>
        <begin position="182"/>
        <end position="200"/>
    </location>
</feature>
<organism evidence="2">
    <name type="scientific">uncultured Thermomicrobiales bacterium</name>
    <dbReference type="NCBI Taxonomy" id="1645740"/>
    <lineage>
        <taxon>Bacteria</taxon>
        <taxon>Pseudomonadati</taxon>
        <taxon>Thermomicrobiota</taxon>
        <taxon>Thermomicrobia</taxon>
        <taxon>Thermomicrobiales</taxon>
        <taxon>environmental samples</taxon>
    </lineage>
</organism>